<evidence type="ECO:0000256" key="6">
    <source>
        <dbReference type="ARBA" id="ARBA00022781"/>
    </source>
</evidence>
<evidence type="ECO:0000256" key="7">
    <source>
        <dbReference type="ARBA" id="ARBA00022989"/>
    </source>
</evidence>
<dbReference type="Pfam" id="PF00119">
    <property type="entry name" value="ATP-synt_A"/>
    <property type="match status" value="1"/>
</dbReference>
<evidence type="ECO:0000256" key="5">
    <source>
        <dbReference type="ARBA" id="ARBA00022692"/>
    </source>
</evidence>
<dbReference type="NCBIfam" id="TIGR01131">
    <property type="entry name" value="ATP_synt_6_or_A"/>
    <property type="match status" value="1"/>
</dbReference>
<protein>
    <recommendedName>
        <fullName evidence="11">ATP synthase subunit a</fullName>
    </recommendedName>
</protein>
<dbReference type="PROSITE" id="PS00449">
    <property type="entry name" value="ATPASE_A"/>
    <property type="match status" value="1"/>
</dbReference>
<dbReference type="EMBL" id="JN700938">
    <property type="protein sequence ID" value="AER54501.1"/>
    <property type="molecule type" value="Genomic_DNA"/>
</dbReference>
<name>G9ISH5_9CNID</name>
<dbReference type="Gene3D" id="1.20.120.220">
    <property type="entry name" value="ATP synthase, F0 complex, subunit A"/>
    <property type="match status" value="1"/>
</dbReference>
<feature type="transmembrane region" description="Helical" evidence="12">
    <location>
        <begin position="128"/>
        <end position="152"/>
    </location>
</feature>
<evidence type="ECO:0000256" key="11">
    <source>
        <dbReference type="RuleBase" id="RU004450"/>
    </source>
</evidence>
<keyword evidence="4" id="KW-0138">CF(0)</keyword>
<evidence type="ECO:0000256" key="8">
    <source>
        <dbReference type="ARBA" id="ARBA00023065"/>
    </source>
</evidence>
<organism evidence="13">
    <name type="scientific">Ectopleura larynx</name>
    <dbReference type="NCBI Taxonomy" id="264052"/>
    <lineage>
        <taxon>Eukaryota</taxon>
        <taxon>Metazoa</taxon>
        <taxon>Cnidaria</taxon>
        <taxon>Hydrozoa</taxon>
        <taxon>Hydroidolina</taxon>
        <taxon>Anthoathecata</taxon>
        <taxon>Aplanulata</taxon>
        <taxon>Tubulariidae</taxon>
        <taxon>Ectopleura</taxon>
    </lineage>
</organism>
<reference evidence="13" key="1">
    <citation type="journal article" date="2012" name="Genome Biol. Evol.">
        <title>Evolution of linear mitochondrial genomes in medusozoan cnidarians.</title>
        <authorList>
            <person name="Kayal E."/>
            <person name="Bentlage B."/>
            <person name="Collins A.G."/>
            <person name="Kayal M."/>
            <person name="Pirro S."/>
            <person name="Lavrov D.V."/>
        </authorList>
    </citation>
    <scope>NUCLEOTIDE SEQUENCE</scope>
</reference>
<accession>G9ISH5</accession>
<keyword evidence="3" id="KW-0813">Transport</keyword>
<evidence type="ECO:0000256" key="12">
    <source>
        <dbReference type="SAM" id="Phobius"/>
    </source>
</evidence>
<dbReference type="GO" id="GO:0016787">
    <property type="term" value="F:hydrolase activity"/>
    <property type="evidence" value="ECO:0007669"/>
    <property type="project" value="UniProtKB-KW"/>
</dbReference>
<keyword evidence="13" id="KW-0378">Hydrolase</keyword>
<dbReference type="SUPFAM" id="SSF81336">
    <property type="entry name" value="F1F0 ATP synthase subunit A"/>
    <property type="match status" value="1"/>
</dbReference>
<evidence type="ECO:0000256" key="9">
    <source>
        <dbReference type="ARBA" id="ARBA00023136"/>
    </source>
</evidence>
<geneLocation type="mitochondrion" evidence="13"/>
<dbReference type="InterPro" id="IPR023011">
    <property type="entry name" value="ATP_synth_F0_asu_AS"/>
</dbReference>
<evidence type="ECO:0000256" key="3">
    <source>
        <dbReference type="ARBA" id="ARBA00022448"/>
    </source>
</evidence>
<evidence type="ECO:0000256" key="1">
    <source>
        <dbReference type="ARBA" id="ARBA00004141"/>
    </source>
</evidence>
<proteinExistence type="inferred from homology"/>
<comment type="subcellular location">
    <subcellularLocation>
        <location evidence="1">Membrane</location>
        <topology evidence="1">Multi-pass membrane protein</topology>
    </subcellularLocation>
    <subcellularLocation>
        <location evidence="11">Mitochondrion inner membrane</location>
        <topology evidence="11">Multi-pass membrane protein</topology>
    </subcellularLocation>
</comment>
<dbReference type="AlphaFoldDB" id="G9ISH5"/>
<keyword evidence="7 12" id="KW-1133">Transmembrane helix</keyword>
<dbReference type="InterPro" id="IPR045083">
    <property type="entry name" value="ATP_synth_F0_asu_bact/mt"/>
</dbReference>
<feature type="transmembrane region" description="Helical" evidence="12">
    <location>
        <begin position="101"/>
        <end position="122"/>
    </location>
</feature>
<evidence type="ECO:0000256" key="4">
    <source>
        <dbReference type="ARBA" id="ARBA00022547"/>
    </source>
</evidence>
<keyword evidence="5 12" id="KW-0812">Transmembrane</keyword>
<comment type="similarity">
    <text evidence="2">Belongs to the ATPase A chain family.</text>
</comment>
<dbReference type="GO" id="GO:0045259">
    <property type="term" value="C:proton-transporting ATP synthase complex"/>
    <property type="evidence" value="ECO:0007669"/>
    <property type="project" value="UniProtKB-KW"/>
</dbReference>
<keyword evidence="9 12" id="KW-0472">Membrane</keyword>
<feature type="transmembrane region" description="Helical" evidence="12">
    <location>
        <begin position="71"/>
        <end position="94"/>
    </location>
</feature>
<feature type="transmembrane region" description="Helical" evidence="12">
    <location>
        <begin position="12"/>
        <end position="35"/>
    </location>
</feature>
<dbReference type="GO" id="GO:0046933">
    <property type="term" value="F:proton-transporting ATP synthase activity, rotational mechanism"/>
    <property type="evidence" value="ECO:0007669"/>
    <property type="project" value="TreeGrafter"/>
</dbReference>
<dbReference type="HAMAP" id="MF_01393">
    <property type="entry name" value="ATP_synth_a_bact"/>
    <property type="match status" value="1"/>
</dbReference>
<dbReference type="PANTHER" id="PTHR11410">
    <property type="entry name" value="ATP SYNTHASE SUBUNIT A"/>
    <property type="match status" value="1"/>
</dbReference>
<keyword evidence="13" id="KW-0496">Mitochondrion</keyword>
<dbReference type="CDD" id="cd00310">
    <property type="entry name" value="ATP-synt_Fo_a_6"/>
    <property type="match status" value="1"/>
</dbReference>
<gene>
    <name evidence="13" type="primary">atp6</name>
</gene>
<feature type="transmembrane region" description="Helical" evidence="12">
    <location>
        <begin position="164"/>
        <end position="188"/>
    </location>
</feature>
<evidence type="ECO:0000313" key="13">
    <source>
        <dbReference type="EMBL" id="AER54501.1"/>
    </source>
</evidence>
<keyword evidence="6" id="KW-0375">Hydrogen ion transport</keyword>
<dbReference type="PRINTS" id="PR00123">
    <property type="entry name" value="ATPASEA"/>
</dbReference>
<keyword evidence="10" id="KW-0066">ATP synthesis</keyword>
<dbReference type="PANTHER" id="PTHR11410:SF0">
    <property type="entry name" value="ATP SYNTHASE SUBUNIT A"/>
    <property type="match status" value="1"/>
</dbReference>
<evidence type="ECO:0000256" key="10">
    <source>
        <dbReference type="ARBA" id="ARBA00023310"/>
    </source>
</evidence>
<feature type="transmembrane region" description="Helical" evidence="12">
    <location>
        <begin position="194"/>
        <end position="227"/>
    </location>
</feature>
<evidence type="ECO:0000256" key="2">
    <source>
        <dbReference type="ARBA" id="ARBA00006810"/>
    </source>
</evidence>
<sequence length="234" mass="26364">MSSYFDHFIIVKFFNIFFSDSLVIMVSTIILYVLIFKSSTLVPSDYQFIFNKIYNHWSSVVIENLGREYKFFIFPLLTLFSFILGVNLLGFFLFTLPTTTHISITFGIALSLWLGVVIFGVYKFGLSYFSIFMPSGAPIGLAPLLIIIELASHISRPIALGMRLAANLTAGHILLSILGDFSIKLLLISPSLPSFFPILIIIFMVVLEIGVLIIQAYVFTLLLLIYLKDSLILH</sequence>
<keyword evidence="8" id="KW-0406">Ion transport</keyword>
<dbReference type="InterPro" id="IPR000568">
    <property type="entry name" value="ATP_synth_F0_asu"/>
</dbReference>
<dbReference type="GO" id="GO:0005743">
    <property type="term" value="C:mitochondrial inner membrane"/>
    <property type="evidence" value="ECO:0007669"/>
    <property type="project" value="UniProtKB-SubCell"/>
</dbReference>
<dbReference type="InterPro" id="IPR035908">
    <property type="entry name" value="F0_ATP_A_sf"/>
</dbReference>